<comment type="caution">
    <text evidence="2">The sequence shown here is derived from an EMBL/GenBank/DDBJ whole genome shotgun (WGS) entry which is preliminary data.</text>
</comment>
<gene>
    <name evidence="2" type="ORF">CRP01_39765</name>
</gene>
<evidence type="ECO:0000313" key="2">
    <source>
        <dbReference type="EMBL" id="PHN00935.1"/>
    </source>
</evidence>
<dbReference type="Proteomes" id="UP000223913">
    <property type="component" value="Unassembled WGS sequence"/>
</dbReference>
<accession>A0A2D0MXG9</accession>
<dbReference type="AlphaFoldDB" id="A0A2D0MXG9"/>
<proteinExistence type="predicted"/>
<sequence length="278" mass="31844">MAEKQFNKRPRFQSQSISISSEHGEREVDNFLALAEWNGLTVSVFRRKGNPRMAKVSPQFQNVTEDKHNFDISTLVIPIGFCNVTYKAYEEGNKVKISELSSDVGLEEQFSCTILLNVENEERDRSWLRSTAINPCLDLQGIDHQQRGDERCAIPITYEDTGIDLFPLFEHTGQVEVNQWTRNSPARRRAIGLIEDLVNDPAKNKKSYFMPLLLSDNSICYYFIPEANLESELELWHNALKKAESNGKRIMIAINGPIYHKDDWGICFTEVAEPVIDN</sequence>
<dbReference type="EMBL" id="PDUD01000069">
    <property type="protein sequence ID" value="PHN00935.1"/>
    <property type="molecule type" value="Genomic_DNA"/>
</dbReference>
<keyword evidence="3" id="KW-1185">Reference proteome</keyword>
<name>A0A2D0MXG9_FLAN2</name>
<reference evidence="2 3" key="1">
    <citation type="submission" date="2017-10" db="EMBL/GenBank/DDBJ databases">
        <title>The draft genome sequence of Lewinella nigricans NBRC 102662.</title>
        <authorList>
            <person name="Wang K."/>
        </authorList>
    </citation>
    <scope>NUCLEOTIDE SEQUENCE [LARGE SCALE GENOMIC DNA]</scope>
    <source>
        <strain evidence="2 3">NBRC 102662</strain>
    </source>
</reference>
<evidence type="ECO:0000313" key="3">
    <source>
        <dbReference type="Proteomes" id="UP000223913"/>
    </source>
</evidence>
<feature type="region of interest" description="Disordered" evidence="1">
    <location>
        <begin position="1"/>
        <end position="20"/>
    </location>
</feature>
<evidence type="ECO:0000256" key="1">
    <source>
        <dbReference type="SAM" id="MobiDB-lite"/>
    </source>
</evidence>
<dbReference type="RefSeq" id="WP_099155675.1">
    <property type="nucleotide sequence ID" value="NZ_PDUD01000069.1"/>
</dbReference>
<protein>
    <submittedName>
        <fullName evidence="2">Uncharacterized protein</fullName>
    </submittedName>
</protein>
<organism evidence="2 3">
    <name type="scientific">Flavilitoribacter nigricans (strain ATCC 23147 / DSM 23189 / NBRC 102662 / NCIMB 1420 / SS-2)</name>
    <name type="common">Lewinella nigricans</name>
    <dbReference type="NCBI Taxonomy" id="1122177"/>
    <lineage>
        <taxon>Bacteria</taxon>
        <taxon>Pseudomonadati</taxon>
        <taxon>Bacteroidota</taxon>
        <taxon>Saprospiria</taxon>
        <taxon>Saprospirales</taxon>
        <taxon>Lewinellaceae</taxon>
        <taxon>Flavilitoribacter</taxon>
    </lineage>
</organism>